<name>A0AAD6QBD8_9ROSI</name>
<gene>
    <name evidence="1" type="ORF">NC653_023714</name>
</gene>
<dbReference type="InterPro" id="IPR004320">
    <property type="entry name" value="BPS1_pln"/>
</dbReference>
<dbReference type="EMBL" id="JAQIZT010000009">
    <property type="protein sequence ID" value="KAJ6985867.1"/>
    <property type="molecule type" value="Genomic_DNA"/>
</dbReference>
<dbReference type="GO" id="GO:0048364">
    <property type="term" value="P:root development"/>
    <property type="evidence" value="ECO:0007669"/>
    <property type="project" value="InterPro"/>
</dbReference>
<dbReference type="PANTHER" id="PTHR33070">
    <property type="entry name" value="OS06G0725500 PROTEIN"/>
    <property type="match status" value="1"/>
</dbReference>
<dbReference type="PANTHER" id="PTHR33070:SF129">
    <property type="entry name" value="DUF241 DOMAIN PROTEIN"/>
    <property type="match status" value="1"/>
</dbReference>
<proteinExistence type="predicted"/>
<dbReference type="Pfam" id="PF03087">
    <property type="entry name" value="BPS1"/>
    <property type="match status" value="2"/>
</dbReference>
<protein>
    <recommendedName>
        <fullName evidence="3">DUF241 domain protein</fullName>
    </recommendedName>
</protein>
<accession>A0AAD6QBD8</accession>
<dbReference type="AlphaFoldDB" id="A0AAD6QBD8"/>
<dbReference type="Proteomes" id="UP001164929">
    <property type="component" value="Chromosome 9"/>
</dbReference>
<organism evidence="1 2">
    <name type="scientific">Populus alba x Populus x berolinensis</name>
    <dbReference type="NCBI Taxonomy" id="444605"/>
    <lineage>
        <taxon>Eukaryota</taxon>
        <taxon>Viridiplantae</taxon>
        <taxon>Streptophyta</taxon>
        <taxon>Embryophyta</taxon>
        <taxon>Tracheophyta</taxon>
        <taxon>Spermatophyta</taxon>
        <taxon>Magnoliopsida</taxon>
        <taxon>eudicotyledons</taxon>
        <taxon>Gunneridae</taxon>
        <taxon>Pentapetalae</taxon>
        <taxon>rosids</taxon>
        <taxon>fabids</taxon>
        <taxon>Malpighiales</taxon>
        <taxon>Salicaceae</taxon>
        <taxon>Saliceae</taxon>
        <taxon>Populus</taxon>
    </lineage>
</organism>
<sequence length="338" mass="37365">MLKEVEAVTLTVLESLMTLISGGAKAQSKLSGWSLVSKLMHHKRIERKMTSSSNQKTGFHARSNSFPSRLNPVITQLDEHLCRSRASEGACTSSSLGGKLSSLQDLHDCVNKLLFLPLNQQAIAQENNGKLIEELLDGSLQVLDLCNTAKDALLQTKESVHELQSILRRRGCVETSLTSEVKKYLTSRKVVKRAIHKALKVIKKNCTVTAFNGDRENTIMFNMLKEVEVVSLKAFDSLLSFISGPEARTTGWSLVSKLVQHKKVASADEEADVNEFAKADAALSALVDQNTSKSDNIKGVQTQLESLELCIQDIEEGLEYLSRTLIKTRVSFLNILNH</sequence>
<evidence type="ECO:0008006" key="3">
    <source>
        <dbReference type="Google" id="ProtNLM"/>
    </source>
</evidence>
<evidence type="ECO:0000313" key="1">
    <source>
        <dbReference type="EMBL" id="KAJ6985867.1"/>
    </source>
</evidence>
<evidence type="ECO:0000313" key="2">
    <source>
        <dbReference type="Proteomes" id="UP001164929"/>
    </source>
</evidence>
<dbReference type="GO" id="GO:0048367">
    <property type="term" value="P:shoot system development"/>
    <property type="evidence" value="ECO:0007669"/>
    <property type="project" value="InterPro"/>
</dbReference>
<keyword evidence="2" id="KW-1185">Reference proteome</keyword>
<comment type="caution">
    <text evidence="1">The sequence shown here is derived from an EMBL/GenBank/DDBJ whole genome shotgun (WGS) entry which is preliminary data.</text>
</comment>
<reference evidence="1" key="1">
    <citation type="journal article" date="2023" name="Mol. Ecol. Resour.">
        <title>Chromosome-level genome assembly of a triploid poplar Populus alba 'Berolinensis'.</title>
        <authorList>
            <person name="Chen S."/>
            <person name="Yu Y."/>
            <person name="Wang X."/>
            <person name="Wang S."/>
            <person name="Zhang T."/>
            <person name="Zhou Y."/>
            <person name="He R."/>
            <person name="Meng N."/>
            <person name="Wang Y."/>
            <person name="Liu W."/>
            <person name="Liu Z."/>
            <person name="Liu J."/>
            <person name="Guo Q."/>
            <person name="Huang H."/>
            <person name="Sederoff R.R."/>
            <person name="Wang G."/>
            <person name="Qu G."/>
            <person name="Chen S."/>
        </authorList>
    </citation>
    <scope>NUCLEOTIDE SEQUENCE</scope>
    <source>
        <strain evidence="1">SC-2020</strain>
    </source>
</reference>